<reference evidence="2" key="1">
    <citation type="submission" date="2018-05" db="EMBL/GenBank/DDBJ databases">
        <authorList>
            <person name="Lanie J.A."/>
            <person name="Ng W.-L."/>
            <person name="Kazmierczak K.M."/>
            <person name="Andrzejewski T.M."/>
            <person name="Davidsen T.M."/>
            <person name="Wayne K.J."/>
            <person name="Tettelin H."/>
            <person name="Glass J.I."/>
            <person name="Rusch D."/>
            <person name="Podicherti R."/>
            <person name="Tsui H.-C.T."/>
            <person name="Winkler M.E."/>
        </authorList>
    </citation>
    <scope>NUCLEOTIDE SEQUENCE</scope>
</reference>
<keyword evidence="1" id="KW-0812">Transmembrane</keyword>
<accession>A0A382UIB8</accession>
<gene>
    <name evidence="2" type="ORF">METZ01_LOCUS386285</name>
</gene>
<name>A0A382UIB8_9ZZZZ</name>
<keyword evidence="1" id="KW-0472">Membrane</keyword>
<dbReference type="AlphaFoldDB" id="A0A382UIB8"/>
<feature type="transmembrane region" description="Helical" evidence="1">
    <location>
        <begin position="50"/>
        <end position="69"/>
    </location>
</feature>
<organism evidence="2">
    <name type="scientific">marine metagenome</name>
    <dbReference type="NCBI Taxonomy" id="408172"/>
    <lineage>
        <taxon>unclassified sequences</taxon>
        <taxon>metagenomes</taxon>
        <taxon>ecological metagenomes</taxon>
    </lineage>
</organism>
<proteinExistence type="predicted"/>
<dbReference type="EMBL" id="UINC01144118">
    <property type="protein sequence ID" value="SVD33431.1"/>
    <property type="molecule type" value="Genomic_DNA"/>
</dbReference>
<protein>
    <submittedName>
        <fullName evidence="2">Uncharacterized protein</fullName>
    </submittedName>
</protein>
<feature type="transmembrane region" description="Helical" evidence="1">
    <location>
        <begin position="28"/>
        <end position="44"/>
    </location>
</feature>
<evidence type="ECO:0000256" key="1">
    <source>
        <dbReference type="SAM" id="Phobius"/>
    </source>
</evidence>
<feature type="transmembrane region" description="Helical" evidence="1">
    <location>
        <begin position="98"/>
        <end position="118"/>
    </location>
</feature>
<evidence type="ECO:0000313" key="2">
    <source>
        <dbReference type="EMBL" id="SVD33431.1"/>
    </source>
</evidence>
<keyword evidence="1" id="KW-1133">Transmembrane helix</keyword>
<sequence>MGYLPTNKQIKEEVSNYDELTFFKKNKNILVVYILVLSAISDYLNYTAGTFIDVVFAIPIYLILIAFIFYNHRWAMIVICWLTMMDMFAMGWFGTTEIIIAAIAVVLTYHSFRVATALKKSNL</sequence>